<evidence type="ECO:0000313" key="4">
    <source>
        <dbReference type="Proteomes" id="UP001549184"/>
    </source>
</evidence>
<keyword evidence="2" id="KW-0812">Transmembrane</keyword>
<keyword evidence="4" id="KW-1185">Reference proteome</keyword>
<feature type="transmembrane region" description="Helical" evidence="2">
    <location>
        <begin position="170"/>
        <end position="191"/>
    </location>
</feature>
<dbReference type="RefSeq" id="WP_354015206.1">
    <property type="nucleotide sequence ID" value="NZ_JBEPMU010000005.1"/>
</dbReference>
<sequence length="299" mass="31654">MKPRHIAHPQAVADGRTAPRAQPRALASTLLHVSGYDGFGLWMALGLALAIGVYPDGRGDVLVPIALGAALVAMGLLAACLHSHWMSHWHGWVIVKGSRPTRDALVALACILPVLAVAGLARGDNAFWATRLSGAAMALCGLCSLVITAYGDARRQAPDMDMRLATQLPLSRVVSATYGGGLWLWLCTAGQEVDDATLHPRAWIIGLLALALLRGLVENLRWQATLQRVAAPRGRLELPPRRYLAALLVYALPCLALLLMSFSDGWLALASLAAVSCTVGMAIELSLYDEALAALPGGP</sequence>
<evidence type="ECO:0000256" key="1">
    <source>
        <dbReference type="SAM" id="MobiDB-lite"/>
    </source>
</evidence>
<proteinExistence type="predicted"/>
<feature type="region of interest" description="Disordered" evidence="1">
    <location>
        <begin position="1"/>
        <end position="20"/>
    </location>
</feature>
<feature type="transmembrane region" description="Helical" evidence="2">
    <location>
        <begin position="61"/>
        <end position="83"/>
    </location>
</feature>
<reference evidence="3 4" key="1">
    <citation type="submission" date="2024-06" db="EMBL/GenBank/DDBJ databases">
        <title>Sorghum-associated microbial communities from plants grown in Nebraska, USA.</title>
        <authorList>
            <person name="Schachtman D."/>
        </authorList>
    </citation>
    <scope>NUCLEOTIDE SEQUENCE [LARGE SCALE GENOMIC DNA]</scope>
    <source>
        <strain evidence="3 4">1073</strain>
    </source>
</reference>
<feature type="transmembrane region" description="Helical" evidence="2">
    <location>
        <begin position="30"/>
        <end position="55"/>
    </location>
</feature>
<evidence type="ECO:0000256" key="2">
    <source>
        <dbReference type="SAM" id="Phobius"/>
    </source>
</evidence>
<feature type="transmembrane region" description="Helical" evidence="2">
    <location>
        <begin position="203"/>
        <end position="222"/>
    </location>
</feature>
<feature type="transmembrane region" description="Helical" evidence="2">
    <location>
        <begin position="127"/>
        <end position="150"/>
    </location>
</feature>
<feature type="transmembrane region" description="Helical" evidence="2">
    <location>
        <begin position="266"/>
        <end position="287"/>
    </location>
</feature>
<feature type="transmembrane region" description="Helical" evidence="2">
    <location>
        <begin position="104"/>
        <end position="121"/>
    </location>
</feature>
<organism evidence="3 4">
    <name type="scientific">Dyella japonica</name>
    <dbReference type="NCBI Taxonomy" id="231455"/>
    <lineage>
        <taxon>Bacteria</taxon>
        <taxon>Pseudomonadati</taxon>
        <taxon>Pseudomonadota</taxon>
        <taxon>Gammaproteobacteria</taxon>
        <taxon>Lysobacterales</taxon>
        <taxon>Rhodanobacteraceae</taxon>
        <taxon>Dyella</taxon>
    </lineage>
</organism>
<keyword evidence="2" id="KW-1133">Transmembrane helix</keyword>
<feature type="transmembrane region" description="Helical" evidence="2">
    <location>
        <begin position="243"/>
        <end position="260"/>
    </location>
</feature>
<accession>A0ABV2JYB5</accession>
<keyword evidence="2" id="KW-0472">Membrane</keyword>
<gene>
    <name evidence="3" type="ORF">ABIC75_003569</name>
</gene>
<protein>
    <submittedName>
        <fullName evidence="3">Uncharacterized protein</fullName>
    </submittedName>
</protein>
<evidence type="ECO:0000313" key="3">
    <source>
        <dbReference type="EMBL" id="MET3653832.1"/>
    </source>
</evidence>
<dbReference type="EMBL" id="JBEPMU010000005">
    <property type="protein sequence ID" value="MET3653832.1"/>
    <property type="molecule type" value="Genomic_DNA"/>
</dbReference>
<name>A0ABV2JYB5_9GAMM</name>
<comment type="caution">
    <text evidence="3">The sequence shown here is derived from an EMBL/GenBank/DDBJ whole genome shotgun (WGS) entry which is preliminary data.</text>
</comment>
<dbReference type="Proteomes" id="UP001549184">
    <property type="component" value="Unassembled WGS sequence"/>
</dbReference>